<accession>D0GNI4</accession>
<feature type="region of interest" description="Disordered" evidence="1">
    <location>
        <begin position="1"/>
        <end position="32"/>
    </location>
</feature>
<protein>
    <submittedName>
        <fullName evidence="2">Uncharacterized protein</fullName>
    </submittedName>
</protein>
<organism evidence="2 3">
    <name type="scientific">Pseudoleptotrichia goodfellowii F0264</name>
    <dbReference type="NCBI Taxonomy" id="596323"/>
    <lineage>
        <taxon>Bacteria</taxon>
        <taxon>Fusobacteriati</taxon>
        <taxon>Fusobacteriota</taxon>
        <taxon>Fusobacteriia</taxon>
        <taxon>Fusobacteriales</taxon>
        <taxon>Leptotrichiaceae</taxon>
        <taxon>Pseudoleptotrichia</taxon>
    </lineage>
</organism>
<feature type="compositionally biased region" description="Basic and acidic residues" evidence="1">
    <location>
        <begin position="1"/>
        <end position="10"/>
    </location>
</feature>
<evidence type="ECO:0000313" key="3">
    <source>
        <dbReference type="Proteomes" id="UP000004226"/>
    </source>
</evidence>
<dbReference type="AlphaFoldDB" id="D0GNI4"/>
<sequence length="164" mass="18852">KTAPKSREEFNESSETGNFTEGTPDAGDAPFGIDEVEENNLEKEFSIIKDENGFLKVKKISLVSDADIRLILLNKKLRKYKLVITPKKNIPDACVRISLSGEQSNLRARIRNAYENDNVASPLRIKQDKIYMNNLYENQKFSLSFILNYSDDCSMEVELYEYRV</sequence>
<keyword evidence="3" id="KW-1185">Reference proteome</keyword>
<evidence type="ECO:0000313" key="2">
    <source>
        <dbReference type="EMBL" id="EEY34347.1"/>
    </source>
</evidence>
<name>D0GNI4_9FUSO</name>
<reference evidence="2 3" key="1">
    <citation type="submission" date="2009-10" db="EMBL/GenBank/DDBJ databases">
        <authorList>
            <person name="Harkins D.M."/>
            <person name="Madupu R."/>
            <person name="Durkin A.S."/>
            <person name="Torralba M."/>
            <person name="Methe B."/>
            <person name="Sutton G.G."/>
            <person name="Strausberg R.L."/>
            <person name="Nelson K.E."/>
        </authorList>
    </citation>
    <scope>NUCLEOTIDE SEQUENCE [LARGE SCALE GENOMIC DNA]</scope>
    <source>
        <strain evidence="2 3">F0264</strain>
    </source>
</reference>
<dbReference type="RefSeq" id="WP_006808042.1">
    <property type="nucleotide sequence ID" value="NZ_ADAD01000169.1"/>
</dbReference>
<feature type="non-terminal residue" evidence="2">
    <location>
        <position position="1"/>
    </location>
</feature>
<proteinExistence type="predicted"/>
<dbReference type="EMBL" id="ADAD01000169">
    <property type="protein sequence ID" value="EEY34347.1"/>
    <property type="molecule type" value="Genomic_DNA"/>
</dbReference>
<evidence type="ECO:0000256" key="1">
    <source>
        <dbReference type="SAM" id="MobiDB-lite"/>
    </source>
</evidence>
<comment type="caution">
    <text evidence="2">The sequence shown here is derived from an EMBL/GenBank/DDBJ whole genome shotgun (WGS) entry which is preliminary data.</text>
</comment>
<dbReference type="Proteomes" id="UP000004226">
    <property type="component" value="Unassembled WGS sequence"/>
</dbReference>
<gene>
    <name evidence="2" type="ORF">HMPREF0554_0362</name>
</gene>